<dbReference type="EMBL" id="QQAV01000006">
    <property type="protein sequence ID" value="RDI23538.1"/>
    <property type="molecule type" value="Genomic_DNA"/>
</dbReference>
<dbReference type="STRING" id="433924.NS331_20120"/>
<dbReference type="Gene3D" id="2.20.200.10">
    <property type="entry name" value="Outer membrane efflux proteins (OEP)"/>
    <property type="match status" value="1"/>
</dbReference>
<protein>
    <submittedName>
        <fullName evidence="5">NodT family efflux transporter outer membrane factor (OMF) lipoprotein</fullName>
    </submittedName>
</protein>
<comment type="similarity">
    <text evidence="1 2">Belongs to the outer membrane factor (OMF) (TC 1.B.17) family.</text>
</comment>
<keyword evidence="2" id="KW-0732">Signal</keyword>
<dbReference type="InterPro" id="IPR010131">
    <property type="entry name" value="MdtP/NodT-like"/>
</dbReference>
<dbReference type="PANTHER" id="PTHR30203:SF29">
    <property type="entry name" value="PROTEIN CYAE"/>
    <property type="match status" value="1"/>
</dbReference>
<sequence length="533" mass="55129">MTPTTAPRRPVPGRLLATLPLALALAACGVTRPPAAVQAPAPAQWRSPVPADALPHHGSTADLTQWWRQAGDPLLADLIEAAQAASPNVASAAARVTEARGARTQAGAALAPRLDGNLSATRSASPLSGTSTSTTTNTSSTSVPPATVLQATLQPSWEIDLFGGLRASRDAAIARLDAGEARWHDARIAVAAETANAYFAERACARQLAVAEADTRSRSETARLTGLSADAGFTAPADAALARASAADASARLTQQRAQCRVLRHGLVALTGLPAEDLDRRLDAQSAITALPTPPAVDAVPAQTLLQRPDLFAAERAVAAASAEAGAAQAQRYPRLTLSGSVGRLQLRTQGFRASVDTWSVGPVALSVPLFDGGVSAANAESARARYEEAVVQYRASVRQAVREVEEALTNLDSTRQRAADADTAVRGYQAALDAAQSRYQTGLASLFELEDARRTLFAAQTARVSLQRESNEAWVALYRAVGGGWQRPDADTAATALATAAGRSNAAVAAPEAKAAPTAIPTTTGATATPHP</sequence>
<keyword evidence="6" id="KW-1185">Reference proteome</keyword>
<evidence type="ECO:0000256" key="3">
    <source>
        <dbReference type="SAM" id="Coils"/>
    </source>
</evidence>
<keyword evidence="3" id="KW-0175">Coiled coil</keyword>
<feature type="chain" id="PRO_5016483478" evidence="2">
    <location>
        <begin position="27"/>
        <end position="533"/>
    </location>
</feature>
<evidence type="ECO:0000256" key="4">
    <source>
        <dbReference type="SAM" id="MobiDB-lite"/>
    </source>
</evidence>
<keyword evidence="2 5" id="KW-0449">Lipoprotein</keyword>
<feature type="compositionally biased region" description="Low complexity" evidence="4">
    <location>
        <begin position="123"/>
        <end position="144"/>
    </location>
</feature>
<accession>A0A370FHZ7</accession>
<dbReference type="Proteomes" id="UP000255265">
    <property type="component" value="Unassembled WGS sequence"/>
</dbReference>
<feature type="signal peptide" evidence="2">
    <location>
        <begin position="1"/>
        <end position="26"/>
    </location>
</feature>
<evidence type="ECO:0000256" key="1">
    <source>
        <dbReference type="ARBA" id="ARBA00007613"/>
    </source>
</evidence>
<dbReference type="GO" id="GO:0015562">
    <property type="term" value="F:efflux transmembrane transporter activity"/>
    <property type="evidence" value="ECO:0007669"/>
    <property type="project" value="InterPro"/>
</dbReference>
<reference evidence="5 6" key="1">
    <citation type="submission" date="2018-07" db="EMBL/GenBank/DDBJ databases">
        <title>Genomic Encyclopedia of Type Strains, Phase IV (KMG-IV): sequencing the most valuable type-strain genomes for metagenomic binning, comparative biology and taxonomic classification.</title>
        <authorList>
            <person name="Goeker M."/>
        </authorList>
    </citation>
    <scope>NUCLEOTIDE SEQUENCE [LARGE SCALE GENOMIC DNA]</scope>
    <source>
        <strain evidence="5 6">DSM 21352</strain>
    </source>
</reference>
<keyword evidence="2" id="KW-0564">Palmitate</keyword>
<dbReference type="RefSeq" id="WP_114803554.1">
    <property type="nucleotide sequence ID" value="NZ_QQAV01000006.1"/>
</dbReference>
<keyword evidence="2" id="KW-0472">Membrane</keyword>
<keyword evidence="2" id="KW-0812">Transmembrane</keyword>
<dbReference type="InterPro" id="IPR003423">
    <property type="entry name" value="OMP_efflux"/>
</dbReference>
<keyword evidence="2" id="KW-1134">Transmembrane beta strand</keyword>
<comment type="caution">
    <text evidence="5">The sequence shown here is derived from an EMBL/GenBank/DDBJ whole genome shotgun (WGS) entry which is preliminary data.</text>
</comment>
<dbReference type="AlphaFoldDB" id="A0A370FHZ7"/>
<feature type="region of interest" description="Disordered" evidence="4">
    <location>
        <begin position="107"/>
        <end position="144"/>
    </location>
</feature>
<feature type="region of interest" description="Disordered" evidence="4">
    <location>
        <begin position="513"/>
        <end position="533"/>
    </location>
</feature>
<evidence type="ECO:0000256" key="2">
    <source>
        <dbReference type="RuleBase" id="RU362097"/>
    </source>
</evidence>
<feature type="coiled-coil region" evidence="3">
    <location>
        <begin position="377"/>
        <end position="418"/>
    </location>
</feature>
<dbReference type="Pfam" id="PF02321">
    <property type="entry name" value="OEP"/>
    <property type="match status" value="2"/>
</dbReference>
<dbReference type="SUPFAM" id="SSF56954">
    <property type="entry name" value="Outer membrane efflux proteins (OEP)"/>
    <property type="match status" value="1"/>
</dbReference>
<evidence type="ECO:0000313" key="5">
    <source>
        <dbReference type="EMBL" id="RDI23538.1"/>
    </source>
</evidence>
<name>A0A370FHZ7_9BURK</name>
<evidence type="ECO:0000313" key="6">
    <source>
        <dbReference type="Proteomes" id="UP000255265"/>
    </source>
</evidence>
<dbReference type="NCBIfam" id="TIGR01845">
    <property type="entry name" value="outer_NodT"/>
    <property type="match status" value="1"/>
</dbReference>
<comment type="subcellular location">
    <subcellularLocation>
        <location evidence="2">Cell membrane</location>
        <topology evidence="2">Lipid-anchor</topology>
    </subcellularLocation>
</comment>
<organism evidence="5 6">
    <name type="scientific">Pseudacidovorax intermedius</name>
    <dbReference type="NCBI Taxonomy" id="433924"/>
    <lineage>
        <taxon>Bacteria</taxon>
        <taxon>Pseudomonadati</taxon>
        <taxon>Pseudomonadota</taxon>
        <taxon>Betaproteobacteria</taxon>
        <taxon>Burkholderiales</taxon>
        <taxon>Comamonadaceae</taxon>
        <taxon>Pseudacidovorax</taxon>
    </lineage>
</organism>
<dbReference type="PANTHER" id="PTHR30203">
    <property type="entry name" value="OUTER MEMBRANE CATION EFFLUX PROTEIN"/>
    <property type="match status" value="1"/>
</dbReference>
<gene>
    <name evidence="5" type="ORF">DFR41_106245</name>
</gene>
<dbReference type="Gene3D" id="1.20.1600.10">
    <property type="entry name" value="Outer membrane efflux proteins (OEP)"/>
    <property type="match status" value="1"/>
</dbReference>
<dbReference type="OrthoDB" id="9770517at2"/>
<proteinExistence type="inferred from homology"/>
<dbReference type="GO" id="GO:0005886">
    <property type="term" value="C:plasma membrane"/>
    <property type="evidence" value="ECO:0007669"/>
    <property type="project" value="UniProtKB-SubCell"/>
</dbReference>